<dbReference type="Pfam" id="PF12833">
    <property type="entry name" value="HTH_18"/>
    <property type="match status" value="1"/>
</dbReference>
<feature type="compositionally biased region" description="Polar residues" evidence="4">
    <location>
        <begin position="19"/>
        <end position="29"/>
    </location>
</feature>
<keyword evidence="1" id="KW-0805">Transcription regulation</keyword>
<evidence type="ECO:0000256" key="3">
    <source>
        <dbReference type="ARBA" id="ARBA00023163"/>
    </source>
</evidence>
<dbReference type="PRINTS" id="PR00032">
    <property type="entry name" value="HTHARAC"/>
</dbReference>
<dbReference type="PANTHER" id="PTHR43280:SF32">
    <property type="entry name" value="TRANSCRIPTIONAL REGULATORY PROTEIN"/>
    <property type="match status" value="1"/>
</dbReference>
<evidence type="ECO:0000313" key="7">
    <source>
        <dbReference type="Proteomes" id="UP000217935"/>
    </source>
</evidence>
<dbReference type="KEGG" id="ceh:CEW89_03900"/>
<dbReference type="EMBL" id="CP022196">
    <property type="protein sequence ID" value="ATG46776.1"/>
    <property type="molecule type" value="Genomic_DNA"/>
</dbReference>
<reference evidence="6 7" key="1">
    <citation type="submission" date="2017-06" db="EMBL/GenBank/DDBJ databases">
        <title>Celeribacter sp. TSPH2 complete genome sequence.</title>
        <authorList>
            <person name="Woo J.-H."/>
            <person name="Kim H.-S."/>
        </authorList>
    </citation>
    <scope>NUCLEOTIDE SEQUENCE [LARGE SCALE GENOMIC DNA]</scope>
    <source>
        <strain evidence="6 7">TSPH2</strain>
    </source>
</reference>
<feature type="region of interest" description="Disordered" evidence="4">
    <location>
        <begin position="1"/>
        <end position="40"/>
    </location>
</feature>
<name>A0A291G9U5_9RHOB</name>
<evidence type="ECO:0000256" key="4">
    <source>
        <dbReference type="SAM" id="MobiDB-lite"/>
    </source>
</evidence>
<keyword evidence="7" id="KW-1185">Reference proteome</keyword>
<organism evidence="6 7">
    <name type="scientific">Celeribacter ethanolicus</name>
    <dbReference type="NCBI Taxonomy" id="1758178"/>
    <lineage>
        <taxon>Bacteria</taxon>
        <taxon>Pseudomonadati</taxon>
        <taxon>Pseudomonadota</taxon>
        <taxon>Alphaproteobacteria</taxon>
        <taxon>Rhodobacterales</taxon>
        <taxon>Roseobacteraceae</taxon>
        <taxon>Celeribacter</taxon>
    </lineage>
</organism>
<dbReference type="PANTHER" id="PTHR43280">
    <property type="entry name" value="ARAC-FAMILY TRANSCRIPTIONAL REGULATOR"/>
    <property type="match status" value="1"/>
</dbReference>
<dbReference type="GO" id="GO:0043565">
    <property type="term" value="F:sequence-specific DNA binding"/>
    <property type="evidence" value="ECO:0007669"/>
    <property type="project" value="InterPro"/>
</dbReference>
<dbReference type="InterPro" id="IPR018060">
    <property type="entry name" value="HTH_AraC"/>
</dbReference>
<accession>A0A291G9U5</accession>
<dbReference type="InterPro" id="IPR020449">
    <property type="entry name" value="Tscrpt_reg_AraC-type_HTH"/>
</dbReference>
<dbReference type="SUPFAM" id="SSF46689">
    <property type="entry name" value="Homeodomain-like"/>
    <property type="match status" value="1"/>
</dbReference>
<dbReference type="Proteomes" id="UP000217935">
    <property type="component" value="Chromosome"/>
</dbReference>
<dbReference type="STRING" id="1758178.GCA_001550095_02874"/>
<feature type="domain" description="HTH araC/xylS-type" evidence="5">
    <location>
        <begin position="215"/>
        <end position="313"/>
    </location>
</feature>
<gene>
    <name evidence="6" type="ORF">CEW89_03900</name>
</gene>
<evidence type="ECO:0000256" key="2">
    <source>
        <dbReference type="ARBA" id="ARBA00023125"/>
    </source>
</evidence>
<dbReference type="SUPFAM" id="SSF51215">
    <property type="entry name" value="Regulatory protein AraC"/>
    <property type="match status" value="1"/>
</dbReference>
<dbReference type="AlphaFoldDB" id="A0A291G9U5"/>
<keyword evidence="2" id="KW-0238">DNA-binding</keyword>
<dbReference type="InterPro" id="IPR009057">
    <property type="entry name" value="Homeodomain-like_sf"/>
</dbReference>
<proteinExistence type="predicted"/>
<dbReference type="Gene3D" id="1.10.10.60">
    <property type="entry name" value="Homeodomain-like"/>
    <property type="match status" value="1"/>
</dbReference>
<evidence type="ECO:0000259" key="5">
    <source>
        <dbReference type="PROSITE" id="PS01124"/>
    </source>
</evidence>
<dbReference type="PROSITE" id="PS01124">
    <property type="entry name" value="HTH_ARAC_FAMILY_2"/>
    <property type="match status" value="1"/>
</dbReference>
<protein>
    <submittedName>
        <fullName evidence="6">AraC family transcriptional regulator</fullName>
    </submittedName>
</protein>
<evidence type="ECO:0000313" key="6">
    <source>
        <dbReference type="EMBL" id="ATG46776.1"/>
    </source>
</evidence>
<dbReference type="OrthoDB" id="9814125at2"/>
<sequence length="314" mass="35257">MPESFSRKIFQTPPLGQMSKVTEQVTTDASPLPETPKKRKLRAPDIPEIPAQPAYRVLPLGRGSNTLSTAEKWRMQAMRSHRSPTLLWFTRGQGRITVSGVTRGFGPHNLLFLPTRTMYGFEPVGQVMGYRVHLPDDVTLGLPEEPLHMRFREVHQQNEITGMIEALQREIDGHQAGRERAMALQAGMIAIWLERQMAVMPDYDMAPDASRRLAAAFTALVESELREGHSVGHYAAALGVTPTHLTRACNIACGRSASTILADRLHFEARRMLRETDLPVKSIAEKLGFHSAAYFSRAFHKHTGLSPRDFRQTR</sequence>
<keyword evidence="3" id="KW-0804">Transcription</keyword>
<dbReference type="InterPro" id="IPR037923">
    <property type="entry name" value="HTH-like"/>
</dbReference>
<dbReference type="SMART" id="SM00342">
    <property type="entry name" value="HTH_ARAC"/>
    <property type="match status" value="1"/>
</dbReference>
<evidence type="ECO:0000256" key="1">
    <source>
        <dbReference type="ARBA" id="ARBA00023015"/>
    </source>
</evidence>
<dbReference type="GO" id="GO:0003700">
    <property type="term" value="F:DNA-binding transcription factor activity"/>
    <property type="evidence" value="ECO:0007669"/>
    <property type="project" value="InterPro"/>
</dbReference>